<protein>
    <submittedName>
        <fullName evidence="1">Uncharacterized protein</fullName>
    </submittedName>
</protein>
<keyword evidence="2" id="KW-1185">Reference proteome</keyword>
<organism evidence="1 2">
    <name type="scientific">Catharanthus roseus</name>
    <name type="common">Madagascar periwinkle</name>
    <name type="synonym">Vinca rosea</name>
    <dbReference type="NCBI Taxonomy" id="4058"/>
    <lineage>
        <taxon>Eukaryota</taxon>
        <taxon>Viridiplantae</taxon>
        <taxon>Streptophyta</taxon>
        <taxon>Embryophyta</taxon>
        <taxon>Tracheophyta</taxon>
        <taxon>Spermatophyta</taxon>
        <taxon>Magnoliopsida</taxon>
        <taxon>eudicotyledons</taxon>
        <taxon>Gunneridae</taxon>
        <taxon>Pentapetalae</taxon>
        <taxon>asterids</taxon>
        <taxon>lamiids</taxon>
        <taxon>Gentianales</taxon>
        <taxon>Apocynaceae</taxon>
        <taxon>Rauvolfioideae</taxon>
        <taxon>Vinceae</taxon>
        <taxon>Catharanthinae</taxon>
        <taxon>Catharanthus</taxon>
    </lineage>
</organism>
<comment type="caution">
    <text evidence="1">The sequence shown here is derived from an EMBL/GenBank/DDBJ whole genome shotgun (WGS) entry which is preliminary data.</text>
</comment>
<evidence type="ECO:0000313" key="2">
    <source>
        <dbReference type="Proteomes" id="UP001060085"/>
    </source>
</evidence>
<gene>
    <name evidence="1" type="ORF">M9H77_28538</name>
</gene>
<dbReference type="EMBL" id="CM044706">
    <property type="protein sequence ID" value="KAI5659745.1"/>
    <property type="molecule type" value="Genomic_DNA"/>
</dbReference>
<sequence length="267" mass="29570">MSFEDLESGRYLPLHQSTRQQDPSRALAAALFQINTAVSAFQRQVNALGTPKDTPQFRTKLNNTRRQIGQLVKETCAKLKQASEADRYTNVSASKKVTDAKIAKDFQYVLKEFQKAQRVAAERESAYDPLIPLSSNDADETETSVSRSKAQMSSLVESKRQDIMLMENEIVLNEAIIEEREQGIKEIQQQIGEVNEIFKDLAVLVHEQGAMIDDISSNIEGAQAATTQGTSQLMRASKIQRSNSSTKCLLVLIVGIILLIVVVVVAA</sequence>
<accession>A0ACC0AHA3</accession>
<proteinExistence type="predicted"/>
<reference evidence="2" key="1">
    <citation type="journal article" date="2023" name="Nat. Plants">
        <title>Single-cell RNA sequencing provides a high-resolution roadmap for understanding the multicellular compartmentation of specialized metabolism.</title>
        <authorList>
            <person name="Sun S."/>
            <person name="Shen X."/>
            <person name="Li Y."/>
            <person name="Li Y."/>
            <person name="Wang S."/>
            <person name="Li R."/>
            <person name="Zhang H."/>
            <person name="Shen G."/>
            <person name="Guo B."/>
            <person name="Wei J."/>
            <person name="Xu J."/>
            <person name="St-Pierre B."/>
            <person name="Chen S."/>
            <person name="Sun C."/>
        </authorList>
    </citation>
    <scope>NUCLEOTIDE SEQUENCE [LARGE SCALE GENOMIC DNA]</scope>
</reference>
<evidence type="ECO:0000313" key="1">
    <source>
        <dbReference type="EMBL" id="KAI5659745.1"/>
    </source>
</evidence>
<name>A0ACC0AHA3_CATRO</name>
<dbReference type="Proteomes" id="UP001060085">
    <property type="component" value="Linkage Group LG06"/>
</dbReference>